<evidence type="ECO:0000313" key="3">
    <source>
        <dbReference type="EMBL" id="UPT84625.1"/>
    </source>
</evidence>
<dbReference type="PANTHER" id="PTHR30466">
    <property type="entry name" value="FLAVIN REDUCTASE"/>
    <property type="match status" value="1"/>
</dbReference>
<proteinExistence type="inferred from homology"/>
<keyword evidence="2" id="KW-0560">Oxidoreductase</keyword>
<dbReference type="Pfam" id="PF01613">
    <property type="entry name" value="Flavin_Reduct"/>
    <property type="match status" value="1"/>
</dbReference>
<dbReference type="EMBL" id="CP096255">
    <property type="protein sequence ID" value="UPT84625.1"/>
    <property type="molecule type" value="Genomic_DNA"/>
</dbReference>
<comment type="similarity">
    <text evidence="1">Belongs to the non-flavoprotein flavin reductase family.</text>
</comment>
<dbReference type="GO" id="GO:0042602">
    <property type="term" value="F:riboflavin reductase (NADPH) activity"/>
    <property type="evidence" value="ECO:0007669"/>
    <property type="project" value="TreeGrafter"/>
</dbReference>
<evidence type="ECO:0000313" key="4">
    <source>
        <dbReference type="Proteomes" id="UP000551709"/>
    </source>
</evidence>
<gene>
    <name evidence="3" type="ORF">HAP41_0000030255</name>
</gene>
<evidence type="ECO:0000256" key="2">
    <source>
        <dbReference type="ARBA" id="ARBA00023002"/>
    </source>
</evidence>
<dbReference type="Gene3D" id="2.30.110.10">
    <property type="entry name" value="Electron Transport, Fmn-binding Protein, Chain A"/>
    <property type="match status" value="1"/>
</dbReference>
<organism evidence="3 4">
    <name type="scientific">Bradyrhizobium barranii subsp. apii</name>
    <dbReference type="NCBI Taxonomy" id="2819348"/>
    <lineage>
        <taxon>Bacteria</taxon>
        <taxon>Pseudomonadati</taxon>
        <taxon>Pseudomonadota</taxon>
        <taxon>Alphaproteobacteria</taxon>
        <taxon>Hyphomicrobiales</taxon>
        <taxon>Nitrobacteraceae</taxon>
        <taxon>Bradyrhizobium</taxon>
        <taxon>Bradyrhizobium barranii</taxon>
    </lineage>
</organism>
<dbReference type="AlphaFoldDB" id="A0A8T5VAA0"/>
<sequence length="168" mass="18701">MNFDSRQLRDALGHFPTGVIIATAKTDEGEQMGMTMSSFNSVSLDPPLVVFSIHLGAASLAKWRSCRRYAINVLSESQEELSNRFARTKSSKWDGVRSIKGHFDTPLLPGVLVALECEQYARHDGGDHELFVSRVLAIHKAPDELGRPLVFAKGRYWQLQSDQPNLGC</sequence>
<accession>A0A8T5VAA0</accession>
<dbReference type="InterPro" id="IPR050268">
    <property type="entry name" value="NADH-dep_flavin_reductase"/>
</dbReference>
<dbReference type="PANTHER" id="PTHR30466:SF11">
    <property type="entry name" value="FLAVIN-DEPENDENT MONOOXYGENASE, REDUCTASE SUBUNIT HSAB"/>
    <property type="match status" value="1"/>
</dbReference>
<reference evidence="3" key="1">
    <citation type="journal article" date="2017" name="Syst. Appl. Microbiol.">
        <title>Soybeans inoculated with root zone soils of Canadian native legumes harbour diverse and novel Bradyrhizobium spp. that possess agricultural potential.</title>
        <authorList>
            <person name="Bromfield E.S.P."/>
            <person name="Cloutier S."/>
            <person name="Tambong J.T."/>
            <person name="Tran Thi T.V."/>
        </authorList>
    </citation>
    <scope>NUCLEOTIDE SEQUENCE</scope>
    <source>
        <strain evidence="3">1S5</strain>
    </source>
</reference>
<dbReference type="Proteomes" id="UP000551709">
    <property type="component" value="Chromosome"/>
</dbReference>
<dbReference type="InterPro" id="IPR002563">
    <property type="entry name" value="Flavin_Rdtase-like_dom"/>
</dbReference>
<protein>
    <submittedName>
        <fullName evidence="3">Flavin reductase family protein</fullName>
    </submittedName>
</protein>
<dbReference type="InterPro" id="IPR012349">
    <property type="entry name" value="Split_barrel_FMN-bd"/>
</dbReference>
<dbReference type="RefSeq" id="WP_166093874.1">
    <property type="nucleotide sequence ID" value="NZ_CP096251.1"/>
</dbReference>
<dbReference type="GO" id="GO:0010181">
    <property type="term" value="F:FMN binding"/>
    <property type="evidence" value="ECO:0007669"/>
    <property type="project" value="InterPro"/>
</dbReference>
<evidence type="ECO:0000256" key="1">
    <source>
        <dbReference type="ARBA" id="ARBA00008898"/>
    </source>
</evidence>
<dbReference type="SMART" id="SM00903">
    <property type="entry name" value="Flavin_Reduct"/>
    <property type="match status" value="1"/>
</dbReference>
<name>A0A8T5VAA0_9BRAD</name>
<dbReference type="SUPFAM" id="SSF50475">
    <property type="entry name" value="FMN-binding split barrel"/>
    <property type="match status" value="1"/>
</dbReference>
<reference evidence="3" key="2">
    <citation type="submission" date="2022-04" db="EMBL/GenBank/DDBJ databases">
        <authorList>
            <person name="Bromfield E.S.P."/>
            <person name="Cloutier S."/>
        </authorList>
    </citation>
    <scope>NUCLEOTIDE SEQUENCE</scope>
    <source>
        <strain evidence="3">1S5</strain>
    </source>
</reference>